<keyword evidence="3" id="KW-1185">Reference proteome</keyword>
<gene>
    <name evidence="2" type="ORF">SAMN05877838_3946</name>
</gene>
<evidence type="ECO:0000313" key="2">
    <source>
        <dbReference type="EMBL" id="SOE18996.1"/>
    </source>
</evidence>
<keyword evidence="1" id="KW-0812">Transmembrane</keyword>
<dbReference type="Proteomes" id="UP000219465">
    <property type="component" value="Unassembled WGS sequence"/>
</dbReference>
<accession>A0A286IH64</accession>
<name>A0A286IH64_9HYPH</name>
<dbReference type="AlphaFoldDB" id="A0A286IH64"/>
<organism evidence="2 3">
    <name type="scientific">Hoeflea halophila</name>
    <dbReference type="NCBI Taxonomy" id="714899"/>
    <lineage>
        <taxon>Bacteria</taxon>
        <taxon>Pseudomonadati</taxon>
        <taxon>Pseudomonadota</taxon>
        <taxon>Alphaproteobacteria</taxon>
        <taxon>Hyphomicrobiales</taxon>
        <taxon>Rhizobiaceae</taxon>
        <taxon>Hoeflea</taxon>
    </lineage>
</organism>
<dbReference type="OrthoDB" id="7433399at2"/>
<evidence type="ECO:0000256" key="1">
    <source>
        <dbReference type="SAM" id="Phobius"/>
    </source>
</evidence>
<keyword evidence="1" id="KW-1133">Transmembrane helix</keyword>
<dbReference type="EMBL" id="OCPC01000007">
    <property type="protein sequence ID" value="SOE18996.1"/>
    <property type="molecule type" value="Genomic_DNA"/>
</dbReference>
<protein>
    <submittedName>
        <fullName evidence="2">Uncharacterized protein</fullName>
    </submittedName>
</protein>
<reference evidence="3" key="1">
    <citation type="submission" date="2017-08" db="EMBL/GenBank/DDBJ databases">
        <authorList>
            <person name="Varghese N."/>
            <person name="Submissions S."/>
        </authorList>
    </citation>
    <scope>NUCLEOTIDE SEQUENCE [LARGE SCALE GENOMIC DNA]</scope>
    <source>
        <strain evidence="3">KCTC 23107</strain>
    </source>
</reference>
<sequence length="107" mass="11445">MKDVLRILISPVVWLASFSAVYALHGFVCELDPGNSEIGISWIRIVLVAAFLFAAALQIVLLTLMYSPRFGSAPGFARSVSRASGWVGLVATVWTLFPTLAISTCAG</sequence>
<feature type="transmembrane region" description="Helical" evidence="1">
    <location>
        <begin position="39"/>
        <end position="62"/>
    </location>
</feature>
<keyword evidence="1" id="KW-0472">Membrane</keyword>
<proteinExistence type="predicted"/>
<feature type="transmembrane region" description="Helical" evidence="1">
    <location>
        <begin position="83"/>
        <end position="102"/>
    </location>
</feature>
<evidence type="ECO:0000313" key="3">
    <source>
        <dbReference type="Proteomes" id="UP000219465"/>
    </source>
</evidence>